<gene>
    <name evidence="1" type="ORF">MICPUN_53245</name>
</gene>
<dbReference type="InParanoid" id="C1EJQ4"/>
<keyword evidence="2" id="KW-1185">Reference proteome</keyword>
<dbReference type="Proteomes" id="UP000002009">
    <property type="component" value="Chromosome 17"/>
</dbReference>
<reference evidence="1 2" key="1">
    <citation type="journal article" date="2009" name="Science">
        <title>Green evolution and dynamic adaptations revealed by genomes of the marine picoeukaryotes Micromonas.</title>
        <authorList>
            <person name="Worden A.Z."/>
            <person name="Lee J.H."/>
            <person name="Mock T."/>
            <person name="Rouze P."/>
            <person name="Simmons M.P."/>
            <person name="Aerts A.L."/>
            <person name="Allen A.E."/>
            <person name="Cuvelier M.L."/>
            <person name="Derelle E."/>
            <person name="Everett M.V."/>
            <person name="Foulon E."/>
            <person name="Grimwood J."/>
            <person name="Gundlach H."/>
            <person name="Henrissat B."/>
            <person name="Napoli C."/>
            <person name="McDonald S.M."/>
            <person name="Parker M.S."/>
            <person name="Rombauts S."/>
            <person name="Salamov A."/>
            <person name="Von Dassow P."/>
            <person name="Badger J.H."/>
            <person name="Coutinho P.M."/>
            <person name="Demir E."/>
            <person name="Dubchak I."/>
            <person name="Gentemann C."/>
            <person name="Eikrem W."/>
            <person name="Gready J.E."/>
            <person name="John U."/>
            <person name="Lanier W."/>
            <person name="Lindquist E.A."/>
            <person name="Lucas S."/>
            <person name="Mayer K.F."/>
            <person name="Moreau H."/>
            <person name="Not F."/>
            <person name="Otillar R."/>
            <person name="Panaud O."/>
            <person name="Pangilinan J."/>
            <person name="Paulsen I."/>
            <person name="Piegu B."/>
            <person name="Poliakov A."/>
            <person name="Robbens S."/>
            <person name="Schmutz J."/>
            <person name="Toulza E."/>
            <person name="Wyss T."/>
            <person name="Zelensky A."/>
            <person name="Zhou K."/>
            <person name="Armbrust E.V."/>
            <person name="Bhattacharya D."/>
            <person name="Goodenough U.W."/>
            <person name="Van de Peer Y."/>
            <person name="Grigoriev I.V."/>
        </authorList>
    </citation>
    <scope>NUCLEOTIDE SEQUENCE [LARGE SCALE GENOMIC DNA]</scope>
    <source>
        <strain evidence="2">RCC299 / NOUM17</strain>
    </source>
</reference>
<sequence>MRSLTGDVLHQVSDHFRRIMVFDRSQDIVVHAEPAKLGDLRVSSWSGLDEGRDHFGRRGLAQTVGDGPVDVRSALQDFDVVELVRRRRSVCFYFGQESLRDLLRRYAAEVLAALVLQSGQHFFRRPVPPDVEEAVEICFARAGVDVGGRATQVVEEVPRRLGNDERWSNFLNLRSQQRRGLRGDVVDHGIPVEGQRLPGSRQGRDVSDGTRVIGGCVPSGRSGGTTGSPYGDAVMIAFRLGS</sequence>
<dbReference type="AlphaFoldDB" id="C1EJQ4"/>
<dbReference type="EMBL" id="CP001335">
    <property type="protein sequence ID" value="ACO68266.1"/>
    <property type="molecule type" value="Genomic_DNA"/>
</dbReference>
<dbReference type="KEGG" id="mis:MICPUN_53245"/>
<name>C1EJQ4_MICCC</name>
<dbReference type="GeneID" id="8249907"/>
<dbReference type="RefSeq" id="XP_002507008.1">
    <property type="nucleotide sequence ID" value="XM_002506962.1"/>
</dbReference>
<accession>C1EJQ4</accession>
<evidence type="ECO:0000313" key="1">
    <source>
        <dbReference type="EMBL" id="ACO68266.1"/>
    </source>
</evidence>
<organism evidence="1 2">
    <name type="scientific">Micromonas commoda (strain RCC299 / NOUM17 / CCMP2709)</name>
    <name type="common">Picoplanktonic green alga</name>
    <dbReference type="NCBI Taxonomy" id="296587"/>
    <lineage>
        <taxon>Eukaryota</taxon>
        <taxon>Viridiplantae</taxon>
        <taxon>Chlorophyta</taxon>
        <taxon>Mamiellophyceae</taxon>
        <taxon>Mamiellales</taxon>
        <taxon>Mamiellaceae</taxon>
        <taxon>Micromonas</taxon>
    </lineage>
</organism>
<evidence type="ECO:0000313" key="2">
    <source>
        <dbReference type="Proteomes" id="UP000002009"/>
    </source>
</evidence>
<proteinExistence type="predicted"/>
<protein>
    <submittedName>
        <fullName evidence="1">Uncharacterized protein</fullName>
    </submittedName>
</protein>